<proteinExistence type="predicted"/>
<feature type="region of interest" description="Disordered" evidence="1">
    <location>
        <begin position="35"/>
        <end position="60"/>
    </location>
</feature>
<reference evidence="3" key="1">
    <citation type="journal article" date="2008" name="Nat. Genet.">
        <title>The Pristionchus pacificus genome provides a unique perspective on nematode lifestyle and parasitism.</title>
        <authorList>
            <person name="Dieterich C."/>
            <person name="Clifton S.W."/>
            <person name="Schuster L.N."/>
            <person name="Chinwalla A."/>
            <person name="Delehaunty K."/>
            <person name="Dinkelacker I."/>
            <person name="Fulton L."/>
            <person name="Fulton R."/>
            <person name="Godfrey J."/>
            <person name="Minx P."/>
            <person name="Mitreva M."/>
            <person name="Roeseler W."/>
            <person name="Tian H."/>
            <person name="Witte H."/>
            <person name="Yang S.P."/>
            <person name="Wilson R.K."/>
            <person name="Sommer R.J."/>
        </authorList>
    </citation>
    <scope>NUCLEOTIDE SEQUENCE [LARGE SCALE GENOMIC DNA]</scope>
    <source>
        <strain evidence="3">PS312</strain>
    </source>
</reference>
<gene>
    <name evidence="2" type="primary">WBGene00091195</name>
</gene>
<dbReference type="EnsemblMetazoa" id="PPA01641.1">
    <property type="protein sequence ID" value="PPA01641.1"/>
    <property type="gene ID" value="WBGene00091195"/>
</dbReference>
<sequence>MGNSPATTATATAVPTPVDTALDTLARCLALANNLNSATETTKTAKTETPPSDSTKSATA</sequence>
<evidence type="ECO:0000313" key="3">
    <source>
        <dbReference type="Proteomes" id="UP000005239"/>
    </source>
</evidence>
<feature type="compositionally biased region" description="Low complexity" evidence="1">
    <location>
        <begin position="35"/>
        <end position="52"/>
    </location>
</feature>
<accession>A0A8R1U2L0</accession>
<protein>
    <submittedName>
        <fullName evidence="2">Uncharacterized protein</fullName>
    </submittedName>
</protein>
<reference evidence="2" key="2">
    <citation type="submission" date="2022-06" db="UniProtKB">
        <authorList>
            <consortium name="EnsemblMetazoa"/>
        </authorList>
    </citation>
    <scope>IDENTIFICATION</scope>
    <source>
        <strain evidence="2">PS312</strain>
    </source>
</reference>
<dbReference type="Proteomes" id="UP000005239">
    <property type="component" value="Unassembled WGS sequence"/>
</dbReference>
<dbReference type="AlphaFoldDB" id="A0A454XUV2"/>
<organism evidence="2 3">
    <name type="scientific">Pristionchus pacificus</name>
    <name type="common">Parasitic nematode worm</name>
    <dbReference type="NCBI Taxonomy" id="54126"/>
    <lineage>
        <taxon>Eukaryota</taxon>
        <taxon>Metazoa</taxon>
        <taxon>Ecdysozoa</taxon>
        <taxon>Nematoda</taxon>
        <taxon>Chromadorea</taxon>
        <taxon>Rhabditida</taxon>
        <taxon>Rhabditina</taxon>
        <taxon>Diplogasteromorpha</taxon>
        <taxon>Diplogasteroidea</taxon>
        <taxon>Neodiplogasteridae</taxon>
        <taxon>Pristionchus</taxon>
    </lineage>
</organism>
<accession>A0A454XUV2</accession>
<evidence type="ECO:0000256" key="1">
    <source>
        <dbReference type="SAM" id="MobiDB-lite"/>
    </source>
</evidence>
<keyword evidence="3" id="KW-1185">Reference proteome</keyword>
<name>A0A454XUV2_PRIPA</name>
<evidence type="ECO:0000313" key="2">
    <source>
        <dbReference type="EnsemblMetazoa" id="PPA01641.1"/>
    </source>
</evidence>